<sequence length="273" mass="31347">MKAVILAGGYGTRLSEETYVKPKPMVEIGEQPILWHIMKIYSHYGINDFIICCGYKGSIIKDYFADYFMHRSDVTFDMKHNDMQIHQNDVEPWKVTLVDTGDGTMTGGRLKRVKNYIGNETFCLTYGDGVSNVNITDLVHFHKAQGTLATLTAVQEPGRFGVFKLDNGDVEITSFHEKPMGAGAWINGGFFVLEPGVFDYIEGDDTVWEHDPLRNLARQRQLVAFKHDGFWHPMDTLRDKKHLEKYWQQDDCPWHIWSKRKKTAVPKSLAQKV</sequence>
<dbReference type="InterPro" id="IPR005835">
    <property type="entry name" value="NTP_transferase_dom"/>
</dbReference>
<evidence type="ECO:0000313" key="2">
    <source>
        <dbReference type="EMBL" id="MCW9706754.1"/>
    </source>
</evidence>
<organism evidence="2 3">
    <name type="scientific">Fodinibius salsisoli</name>
    <dbReference type="NCBI Taxonomy" id="2820877"/>
    <lineage>
        <taxon>Bacteria</taxon>
        <taxon>Pseudomonadati</taxon>
        <taxon>Balneolota</taxon>
        <taxon>Balneolia</taxon>
        <taxon>Balneolales</taxon>
        <taxon>Balneolaceae</taxon>
        <taxon>Fodinibius</taxon>
    </lineage>
</organism>
<protein>
    <submittedName>
        <fullName evidence="2">Glucose-1-phosphate cytidylyltransferase</fullName>
        <ecNumber evidence="2">2.7.7.33</ecNumber>
    </submittedName>
</protein>
<gene>
    <name evidence="2" type="primary">rfbF</name>
    <name evidence="2" type="ORF">J6I44_07790</name>
</gene>
<dbReference type="EMBL" id="JAGGJA010000004">
    <property type="protein sequence ID" value="MCW9706754.1"/>
    <property type="molecule type" value="Genomic_DNA"/>
</dbReference>
<accession>A0ABT3PLG2</accession>
<dbReference type="InterPro" id="IPR013446">
    <property type="entry name" value="G1P_cyt_trans-like"/>
</dbReference>
<keyword evidence="2" id="KW-0808">Transferase</keyword>
<feature type="domain" description="Nucleotidyl transferase" evidence="1">
    <location>
        <begin position="2"/>
        <end position="205"/>
    </location>
</feature>
<dbReference type="RefSeq" id="WP_265765487.1">
    <property type="nucleotide sequence ID" value="NZ_JAGGJA010000004.1"/>
</dbReference>
<dbReference type="Gene3D" id="3.90.550.10">
    <property type="entry name" value="Spore Coat Polysaccharide Biosynthesis Protein SpsA, Chain A"/>
    <property type="match status" value="1"/>
</dbReference>
<dbReference type="EC" id="2.7.7.33" evidence="2"/>
<reference evidence="2 3" key="1">
    <citation type="submission" date="2021-03" db="EMBL/GenBank/DDBJ databases">
        <title>Aliifodinibius sp. nov., a new bacterium isolated from saline soil.</title>
        <authorList>
            <person name="Galisteo C."/>
            <person name="De La Haba R."/>
            <person name="Sanchez-Porro C."/>
            <person name="Ventosa A."/>
        </authorList>
    </citation>
    <scope>NUCLEOTIDE SEQUENCE [LARGE SCALE GENOMIC DNA]</scope>
    <source>
        <strain evidence="2 3">1BSP15-2V2</strain>
    </source>
</reference>
<proteinExistence type="predicted"/>
<dbReference type="PANTHER" id="PTHR47183">
    <property type="entry name" value="GLUCOSE-1-PHOSPHATE CYTIDYLYLTRANSFERASE-RELATED"/>
    <property type="match status" value="1"/>
</dbReference>
<dbReference type="InterPro" id="IPR046981">
    <property type="entry name" value="G1P_cyt_trans"/>
</dbReference>
<evidence type="ECO:0000259" key="1">
    <source>
        <dbReference type="Pfam" id="PF00483"/>
    </source>
</evidence>
<dbReference type="Proteomes" id="UP001207918">
    <property type="component" value="Unassembled WGS sequence"/>
</dbReference>
<comment type="caution">
    <text evidence="2">The sequence shown here is derived from an EMBL/GenBank/DDBJ whole genome shotgun (WGS) entry which is preliminary data.</text>
</comment>
<evidence type="ECO:0000313" key="3">
    <source>
        <dbReference type="Proteomes" id="UP001207918"/>
    </source>
</evidence>
<dbReference type="Pfam" id="PF00483">
    <property type="entry name" value="NTP_transferase"/>
    <property type="match status" value="1"/>
</dbReference>
<dbReference type="CDD" id="cd02524">
    <property type="entry name" value="G1P_cytidylyltransferase"/>
    <property type="match status" value="1"/>
</dbReference>
<dbReference type="InterPro" id="IPR029044">
    <property type="entry name" value="Nucleotide-diphossugar_trans"/>
</dbReference>
<dbReference type="PANTHER" id="PTHR47183:SF1">
    <property type="entry name" value="GLUCOSE-1-PHOSPHATE CYTIDYLYLTRANSFERASE"/>
    <property type="match status" value="1"/>
</dbReference>
<dbReference type="NCBIfam" id="TIGR02623">
    <property type="entry name" value="G1P_cyt_trans"/>
    <property type="match status" value="1"/>
</dbReference>
<dbReference type="GO" id="GO:0047343">
    <property type="term" value="F:glucose-1-phosphate cytidylyltransferase activity"/>
    <property type="evidence" value="ECO:0007669"/>
    <property type="project" value="UniProtKB-EC"/>
</dbReference>
<name>A0ABT3PLG2_9BACT</name>
<keyword evidence="2" id="KW-0548">Nucleotidyltransferase</keyword>
<dbReference type="SUPFAM" id="SSF53448">
    <property type="entry name" value="Nucleotide-diphospho-sugar transferases"/>
    <property type="match status" value="1"/>
</dbReference>
<keyword evidence="3" id="KW-1185">Reference proteome</keyword>